<accession>A0A7W6AI80</accession>
<organism evidence="1 2">
    <name type="scientific">Methylobacterium brachythecii</name>
    <dbReference type="NCBI Taxonomy" id="1176177"/>
    <lineage>
        <taxon>Bacteria</taxon>
        <taxon>Pseudomonadati</taxon>
        <taxon>Pseudomonadota</taxon>
        <taxon>Alphaproteobacteria</taxon>
        <taxon>Hyphomicrobiales</taxon>
        <taxon>Methylobacteriaceae</taxon>
        <taxon>Methylobacterium</taxon>
    </lineage>
</organism>
<name>A0A7W6AI80_9HYPH</name>
<reference evidence="1 2" key="1">
    <citation type="submission" date="2020-08" db="EMBL/GenBank/DDBJ databases">
        <title>Genomic Encyclopedia of Type Strains, Phase IV (KMG-IV): sequencing the most valuable type-strain genomes for metagenomic binning, comparative biology and taxonomic classification.</title>
        <authorList>
            <person name="Goeker M."/>
        </authorList>
    </citation>
    <scope>NUCLEOTIDE SEQUENCE [LARGE SCALE GENOMIC DNA]</scope>
    <source>
        <strain evidence="1 2">DSM 24105</strain>
    </source>
</reference>
<evidence type="ECO:0000313" key="1">
    <source>
        <dbReference type="EMBL" id="MBB3901426.1"/>
    </source>
</evidence>
<proteinExistence type="predicted"/>
<dbReference type="EMBL" id="JACIDN010000002">
    <property type="protein sequence ID" value="MBB3901426.1"/>
    <property type="molecule type" value="Genomic_DNA"/>
</dbReference>
<comment type="caution">
    <text evidence="1">The sequence shown here is derived from an EMBL/GenBank/DDBJ whole genome shotgun (WGS) entry which is preliminary data.</text>
</comment>
<sequence>MLAIVACCGVAHADPADAMPGDAERRLQAFPLNGSRPERFLSADGYERPAAAVIASTSSEIMPLA</sequence>
<dbReference type="AlphaFoldDB" id="A0A7W6AI80"/>
<evidence type="ECO:0000313" key="2">
    <source>
        <dbReference type="Proteomes" id="UP000517759"/>
    </source>
</evidence>
<dbReference type="Proteomes" id="UP000517759">
    <property type="component" value="Unassembled WGS sequence"/>
</dbReference>
<protein>
    <submittedName>
        <fullName evidence="1">Uncharacterized protein</fullName>
    </submittedName>
</protein>
<gene>
    <name evidence="1" type="ORF">GGR33_000912</name>
</gene>